<sequence length="84" mass="8862">MSAASIADSTNADTLDAALREFEEAKDTLLDLAAPSPATLAAEIADLREQVERIAAQRAAAAPLRHAGDQAHLFVRHAGITVRD</sequence>
<keyword evidence="2" id="KW-1185">Reference proteome</keyword>
<dbReference type="Proteomes" id="UP000698752">
    <property type="component" value="Unassembled WGS sequence"/>
</dbReference>
<reference evidence="2" key="1">
    <citation type="journal article" date="2021" name="Syst. Appl. Microbiol.">
        <title>Roseomonas hellenica sp. nov., isolated from roots of wild-growing Alkanna tinctoria.</title>
        <authorList>
            <person name="Rat A."/>
            <person name="Naranjo H.D."/>
            <person name="Lebbe L."/>
            <person name="Cnockaert M."/>
            <person name="Krigas N."/>
            <person name="Grigoriadou K."/>
            <person name="Maloupa E."/>
            <person name="Willems A."/>
        </authorList>
    </citation>
    <scope>NUCLEOTIDE SEQUENCE [LARGE SCALE GENOMIC DNA]</scope>
    <source>
        <strain evidence="2">LMG 31159</strain>
    </source>
</reference>
<evidence type="ECO:0000313" key="2">
    <source>
        <dbReference type="Proteomes" id="UP000698752"/>
    </source>
</evidence>
<proteinExistence type="predicted"/>
<comment type="caution">
    <text evidence="1">The sequence shown here is derived from an EMBL/GenBank/DDBJ whole genome shotgun (WGS) entry which is preliminary data.</text>
</comment>
<dbReference type="RefSeq" id="WP_211870807.1">
    <property type="nucleotide sequence ID" value="NZ_JAAEDI010000024.1"/>
</dbReference>
<protein>
    <submittedName>
        <fullName evidence="1">Uncharacterized protein</fullName>
    </submittedName>
</protein>
<dbReference type="EMBL" id="JAAEDI010000024">
    <property type="protein sequence ID" value="MBR0652091.1"/>
    <property type="molecule type" value="Genomic_DNA"/>
</dbReference>
<accession>A0ABS5EM28</accession>
<name>A0ABS5EM28_9PROT</name>
<gene>
    <name evidence="1" type="ORF">GXW78_20715</name>
</gene>
<evidence type="ECO:0000313" key="1">
    <source>
        <dbReference type="EMBL" id="MBR0652091.1"/>
    </source>
</evidence>
<organism evidence="1 2">
    <name type="scientific">Neoroseomonas terrae</name>
    <dbReference type="NCBI Taxonomy" id="424799"/>
    <lineage>
        <taxon>Bacteria</taxon>
        <taxon>Pseudomonadati</taxon>
        <taxon>Pseudomonadota</taxon>
        <taxon>Alphaproteobacteria</taxon>
        <taxon>Acetobacterales</taxon>
        <taxon>Acetobacteraceae</taxon>
        <taxon>Neoroseomonas</taxon>
    </lineage>
</organism>